<dbReference type="Proteomes" id="UP000515490">
    <property type="component" value="Chromosome"/>
</dbReference>
<dbReference type="Gene3D" id="3.90.400.10">
    <property type="entry name" value="Oligo-1,6-glucosidase, Domain 2"/>
    <property type="match status" value="1"/>
</dbReference>
<evidence type="ECO:0000259" key="3">
    <source>
        <dbReference type="SMART" id="SM00642"/>
    </source>
</evidence>
<dbReference type="InterPro" id="IPR017853">
    <property type="entry name" value="GH"/>
</dbReference>
<proteinExistence type="inferred from homology"/>
<sequence length="538" mass="62168">MEKWWKKAVFYEVYMPSFADGNKDGIGDFKGLTEKLDYFTHLGIDGLWLTPFYTSPKVDNGYDISDYYAIDPDYGTMAEFEFFIEQAHKRGIKVIADLVLNHTSSEHKWFKESISDPHHPKRDWYIWRDPVEGNPPNNWESFFGGSAWEFNEESGQYYYHAFAKEQVDINWANKEAKHAMFEVMAFWLNKGIDGFRLDVINFLKVNDTFKNNPVDENNQQTHLYDKDQAGILELIEEISSFVHQFPDKVIVGEVGSEEIDVLSTYSGKNKLDIVFNFNLGSIPTFHVDTIFKQLRKMEDVHHEDQLPTLFFSSHDMPRHISRFGDEGIEEERAKLLATLMLTAKGVPFLYYGDEIGMRDLVHHDISLMKDIQGVTAYDLAIAAGKSKEEALVMANEKSRDKSRSPMQWDNSEYSGFSTVKPWIAFPEIREGINVKEQLNQFDSVLSYYKKLLELRRMHPALHHGEYELLEKNGDMIYFIKSAKGERMMVLINFGEIEVPFPSEAHSVTDILLANKRKNVDGTIQPGEAFILYLEGDKA</sequence>
<dbReference type="EMBL" id="CP055263">
    <property type="protein sequence ID" value="QNF27302.1"/>
    <property type="molecule type" value="Genomic_DNA"/>
</dbReference>
<organism evidence="4 5">
    <name type="scientific">Metabacillus elymi</name>
    <dbReference type="NCBI Taxonomy" id="2745198"/>
    <lineage>
        <taxon>Bacteria</taxon>
        <taxon>Bacillati</taxon>
        <taxon>Bacillota</taxon>
        <taxon>Bacilli</taxon>
        <taxon>Bacillales</taxon>
        <taxon>Bacillaceae</taxon>
        <taxon>Metabacillus</taxon>
    </lineage>
</organism>
<evidence type="ECO:0000256" key="1">
    <source>
        <dbReference type="ARBA" id="ARBA00008061"/>
    </source>
</evidence>
<keyword evidence="5" id="KW-1185">Reference proteome</keyword>
<dbReference type="SUPFAM" id="SSF51011">
    <property type="entry name" value="Glycosyl hydrolase domain"/>
    <property type="match status" value="1"/>
</dbReference>
<dbReference type="InterPro" id="IPR045857">
    <property type="entry name" value="O16G_dom_2"/>
</dbReference>
<accession>A0ABX6S190</accession>
<keyword evidence="2" id="KW-0326">Glycosidase</keyword>
<gene>
    <name evidence="4" type="ORF">HUW50_07105</name>
</gene>
<dbReference type="InterPro" id="IPR006047">
    <property type="entry name" value="GH13_cat_dom"/>
</dbReference>
<comment type="similarity">
    <text evidence="1">Belongs to the glycosyl hydrolase 13 family.</text>
</comment>
<evidence type="ECO:0000313" key="4">
    <source>
        <dbReference type="EMBL" id="QNF27302.1"/>
    </source>
</evidence>
<dbReference type="Pfam" id="PF00128">
    <property type="entry name" value="Alpha-amylase"/>
    <property type="match status" value="1"/>
</dbReference>
<reference evidence="4 5" key="1">
    <citation type="submission" date="2020-06" db="EMBL/GenBank/DDBJ databases">
        <title>Metabacillus dokdonensis sp. nov., isolated from the rhizosphere of Elymus tsukushiensis, a plant native to the Dokdo Islands, Republic of Korea.</title>
        <authorList>
            <person name="Lee S.Y."/>
            <person name="Hwang Y.J."/>
            <person name="Son J.S."/>
            <person name="Ghim S.Y."/>
        </authorList>
    </citation>
    <scope>NUCLEOTIDE SEQUENCE [LARGE SCALE GENOMIC DNA]</scope>
    <source>
        <strain evidence="4 5">KUDC1714</strain>
    </source>
</reference>
<dbReference type="Gene3D" id="3.20.20.80">
    <property type="entry name" value="Glycosidases"/>
    <property type="match status" value="1"/>
</dbReference>
<dbReference type="PANTHER" id="PTHR10357">
    <property type="entry name" value="ALPHA-AMYLASE FAMILY MEMBER"/>
    <property type="match status" value="1"/>
</dbReference>
<evidence type="ECO:0000313" key="5">
    <source>
        <dbReference type="Proteomes" id="UP000515490"/>
    </source>
</evidence>
<dbReference type="SUPFAM" id="SSF51445">
    <property type="entry name" value="(Trans)glycosidases"/>
    <property type="match status" value="1"/>
</dbReference>
<feature type="domain" description="Glycosyl hydrolase family 13 catalytic" evidence="3">
    <location>
        <begin position="12"/>
        <end position="403"/>
    </location>
</feature>
<name>A0ABX6S190_9BACI</name>
<dbReference type="RefSeq" id="WP_066329534.1">
    <property type="nucleotide sequence ID" value="NZ_CP055263.1"/>
</dbReference>
<dbReference type="SMART" id="SM00642">
    <property type="entry name" value="Aamy"/>
    <property type="match status" value="1"/>
</dbReference>
<protein>
    <submittedName>
        <fullName evidence="4">Alpha-glucosidase</fullName>
    </submittedName>
</protein>
<dbReference type="PANTHER" id="PTHR10357:SF179">
    <property type="entry name" value="NEUTRAL AND BASIC AMINO ACID TRANSPORT PROTEIN RBAT"/>
    <property type="match status" value="1"/>
</dbReference>
<dbReference type="CDD" id="cd11333">
    <property type="entry name" value="AmyAc_SI_OligoGlu_DGase"/>
    <property type="match status" value="1"/>
</dbReference>
<evidence type="ECO:0000256" key="2">
    <source>
        <dbReference type="ARBA" id="ARBA00023295"/>
    </source>
</evidence>
<keyword evidence="2" id="KW-0378">Hydrolase</keyword>